<gene>
    <name evidence="5" type="ORF">GCM10010921_04630</name>
</gene>
<dbReference type="GO" id="GO:0008999">
    <property type="term" value="F:protein-N-terminal-alanine acetyltransferase activity"/>
    <property type="evidence" value="ECO:0007669"/>
    <property type="project" value="TreeGrafter"/>
</dbReference>
<protein>
    <recommendedName>
        <fullName evidence="4">N-acetyltransferase domain-containing protein</fullName>
    </recommendedName>
</protein>
<dbReference type="SUPFAM" id="SSF55729">
    <property type="entry name" value="Acyl-CoA N-acyltransferases (Nat)"/>
    <property type="match status" value="1"/>
</dbReference>
<dbReference type="Pfam" id="PF13302">
    <property type="entry name" value="Acetyltransf_3"/>
    <property type="match status" value="1"/>
</dbReference>
<dbReference type="InterPro" id="IPR000182">
    <property type="entry name" value="GNAT_dom"/>
</dbReference>
<evidence type="ECO:0000313" key="5">
    <source>
        <dbReference type="EMBL" id="GGH35875.1"/>
    </source>
</evidence>
<sequence>MTHLQDGVILRPVAEGDGAALADAYARNRDHLAAWEPARGDSFATAQVQEQLVTRLGAAEAAGRGLGLVLEHDGAIVGRVTLSEVVRGEFCSARLSYWLDRAYTGRGHMTGAIAFALGLARDELRLHRVEAATLTHNRASQGVLERTGFERIGIARRYLRIAGEWQDHVLFQRLLD</sequence>
<dbReference type="PROSITE" id="PS51186">
    <property type="entry name" value="GNAT"/>
    <property type="match status" value="1"/>
</dbReference>
<accession>A0A917MMM5</accession>
<dbReference type="Proteomes" id="UP000657592">
    <property type="component" value="Unassembled WGS sequence"/>
</dbReference>
<organism evidence="5 6">
    <name type="scientific">Microbacterium album</name>
    <dbReference type="NCBI Taxonomy" id="2053191"/>
    <lineage>
        <taxon>Bacteria</taxon>
        <taxon>Bacillati</taxon>
        <taxon>Actinomycetota</taxon>
        <taxon>Actinomycetes</taxon>
        <taxon>Micrococcales</taxon>
        <taxon>Microbacteriaceae</taxon>
        <taxon>Microbacterium</taxon>
    </lineage>
</organism>
<dbReference type="RefSeq" id="WP_229663011.1">
    <property type="nucleotide sequence ID" value="NZ_BMJY01000001.1"/>
</dbReference>
<dbReference type="PANTHER" id="PTHR43792:SF8">
    <property type="entry name" value="[RIBOSOMAL PROTEIN US5]-ALANINE N-ACETYLTRANSFERASE"/>
    <property type="match status" value="1"/>
</dbReference>
<keyword evidence="6" id="KW-1185">Reference proteome</keyword>
<evidence type="ECO:0000313" key="6">
    <source>
        <dbReference type="Proteomes" id="UP000657592"/>
    </source>
</evidence>
<dbReference type="InterPro" id="IPR016181">
    <property type="entry name" value="Acyl_CoA_acyltransferase"/>
</dbReference>
<dbReference type="EMBL" id="BMJY01000001">
    <property type="protein sequence ID" value="GGH35875.1"/>
    <property type="molecule type" value="Genomic_DNA"/>
</dbReference>
<proteinExistence type="inferred from homology"/>
<reference evidence="5" key="2">
    <citation type="submission" date="2020-09" db="EMBL/GenBank/DDBJ databases">
        <authorList>
            <person name="Sun Q."/>
            <person name="Zhou Y."/>
        </authorList>
    </citation>
    <scope>NUCLEOTIDE SEQUENCE</scope>
    <source>
        <strain evidence="5">CGMCC 1.15794</strain>
    </source>
</reference>
<keyword evidence="1" id="KW-0808">Transferase</keyword>
<evidence type="ECO:0000256" key="1">
    <source>
        <dbReference type="ARBA" id="ARBA00022679"/>
    </source>
</evidence>
<dbReference type="Gene3D" id="3.40.630.30">
    <property type="match status" value="1"/>
</dbReference>
<dbReference type="PANTHER" id="PTHR43792">
    <property type="entry name" value="GNAT FAMILY, PUTATIVE (AFU_ORTHOLOGUE AFUA_3G00765)-RELATED-RELATED"/>
    <property type="match status" value="1"/>
</dbReference>
<evidence type="ECO:0000256" key="3">
    <source>
        <dbReference type="ARBA" id="ARBA00038502"/>
    </source>
</evidence>
<dbReference type="InterPro" id="IPR051531">
    <property type="entry name" value="N-acetyltransferase"/>
</dbReference>
<comment type="similarity">
    <text evidence="3">Belongs to the acetyltransferase family. RimJ subfamily.</text>
</comment>
<name>A0A917MMM5_9MICO</name>
<dbReference type="GO" id="GO:0005737">
    <property type="term" value="C:cytoplasm"/>
    <property type="evidence" value="ECO:0007669"/>
    <property type="project" value="TreeGrafter"/>
</dbReference>
<reference evidence="5" key="1">
    <citation type="journal article" date="2014" name="Int. J. Syst. Evol. Microbiol.">
        <title>Complete genome sequence of Corynebacterium casei LMG S-19264T (=DSM 44701T), isolated from a smear-ripened cheese.</title>
        <authorList>
            <consortium name="US DOE Joint Genome Institute (JGI-PGF)"/>
            <person name="Walter F."/>
            <person name="Albersmeier A."/>
            <person name="Kalinowski J."/>
            <person name="Ruckert C."/>
        </authorList>
    </citation>
    <scope>NUCLEOTIDE SEQUENCE</scope>
    <source>
        <strain evidence="5">CGMCC 1.15794</strain>
    </source>
</reference>
<dbReference type="AlphaFoldDB" id="A0A917MMM5"/>
<evidence type="ECO:0000259" key="4">
    <source>
        <dbReference type="PROSITE" id="PS51186"/>
    </source>
</evidence>
<comment type="caution">
    <text evidence="5">The sequence shown here is derived from an EMBL/GenBank/DDBJ whole genome shotgun (WGS) entry which is preliminary data.</text>
</comment>
<keyword evidence="2" id="KW-0012">Acyltransferase</keyword>
<feature type="domain" description="N-acetyltransferase" evidence="4">
    <location>
        <begin position="8"/>
        <end position="176"/>
    </location>
</feature>
<evidence type="ECO:0000256" key="2">
    <source>
        <dbReference type="ARBA" id="ARBA00023315"/>
    </source>
</evidence>